<dbReference type="Proteomes" id="UP001501842">
    <property type="component" value="Unassembled WGS sequence"/>
</dbReference>
<accession>A0ABN3TZV9</accession>
<dbReference type="PROSITE" id="PS00086">
    <property type="entry name" value="CYTOCHROME_P450"/>
    <property type="match status" value="1"/>
</dbReference>
<keyword evidence="2" id="KW-0479">Metal-binding</keyword>
<dbReference type="InterPro" id="IPR017972">
    <property type="entry name" value="Cyt_P450_CS"/>
</dbReference>
<sequence>MFDREPLARYPFDEPAGLGVHPAHSDCRSRGGLTRVRPPHGDDAWLVTRHEDIRAVLADRRFSRAVAVTRDEPRTAAVPLQTSVLALDPPDHTDVRRQVAGALGFNGPRIAGLRDASRERCARLIDGMLAHGAPLDLAEHFATPLSGEITCELLGVPFADRELFRDGLEALASTLPQEVVGPRIAAIYAYVDELCAARRVEAGDDVLGVLTRARDDAARLSDDSFFTELISDLLLAGYYNTSTQFLNAVYLLLTHPEQLRRLRDDPGLMPRAVEELLRYAPFPAHVTFARYATEDVHVGGTLVRAGEAVLAALPSGNFDRTVFEDPAKLDLSRSKNPHLSFGHGLHHCLGGPLVRMLFQIALSALLDRLPDLRLAVPEHELPWQPGLELRRLVRLPVTWGPLPG</sequence>
<dbReference type="PANTHER" id="PTHR46696:SF1">
    <property type="entry name" value="CYTOCHROME P450 YJIB-RELATED"/>
    <property type="match status" value="1"/>
</dbReference>
<proteinExistence type="inferred from homology"/>
<keyword evidence="2" id="KW-0503">Monooxygenase</keyword>
<dbReference type="Pfam" id="PF00067">
    <property type="entry name" value="p450"/>
    <property type="match status" value="1"/>
</dbReference>
<organism evidence="3 4">
    <name type="scientific">Actinocorallia aurantiaca</name>
    <dbReference type="NCBI Taxonomy" id="46204"/>
    <lineage>
        <taxon>Bacteria</taxon>
        <taxon>Bacillati</taxon>
        <taxon>Actinomycetota</taxon>
        <taxon>Actinomycetes</taxon>
        <taxon>Streptosporangiales</taxon>
        <taxon>Thermomonosporaceae</taxon>
        <taxon>Actinocorallia</taxon>
    </lineage>
</organism>
<gene>
    <name evidence="3" type="ORF">GCM10010439_07470</name>
</gene>
<protein>
    <submittedName>
        <fullName evidence="3">Cytochrome P450</fullName>
    </submittedName>
</protein>
<evidence type="ECO:0000256" key="1">
    <source>
        <dbReference type="ARBA" id="ARBA00010617"/>
    </source>
</evidence>
<dbReference type="InterPro" id="IPR002397">
    <property type="entry name" value="Cyt_P450_B"/>
</dbReference>
<keyword evidence="2" id="KW-0408">Iron</keyword>
<dbReference type="InterPro" id="IPR001128">
    <property type="entry name" value="Cyt_P450"/>
</dbReference>
<evidence type="ECO:0000313" key="3">
    <source>
        <dbReference type="EMBL" id="GAA2720167.1"/>
    </source>
</evidence>
<dbReference type="RefSeq" id="WP_344448697.1">
    <property type="nucleotide sequence ID" value="NZ_BAAATZ010000003.1"/>
</dbReference>
<name>A0ABN3TZV9_9ACTN</name>
<evidence type="ECO:0000256" key="2">
    <source>
        <dbReference type="RuleBase" id="RU000461"/>
    </source>
</evidence>
<comment type="similarity">
    <text evidence="1 2">Belongs to the cytochrome P450 family.</text>
</comment>
<dbReference type="PANTHER" id="PTHR46696">
    <property type="entry name" value="P450, PUTATIVE (EUROFUNG)-RELATED"/>
    <property type="match status" value="1"/>
</dbReference>
<comment type="caution">
    <text evidence="3">The sequence shown here is derived from an EMBL/GenBank/DDBJ whole genome shotgun (WGS) entry which is preliminary data.</text>
</comment>
<keyword evidence="2" id="KW-0349">Heme</keyword>
<dbReference type="Gene3D" id="1.10.630.10">
    <property type="entry name" value="Cytochrome P450"/>
    <property type="match status" value="1"/>
</dbReference>
<dbReference type="CDD" id="cd11031">
    <property type="entry name" value="Cyp158A-like"/>
    <property type="match status" value="1"/>
</dbReference>
<keyword evidence="2" id="KW-0560">Oxidoreductase</keyword>
<keyword evidence="4" id="KW-1185">Reference proteome</keyword>
<evidence type="ECO:0000313" key="4">
    <source>
        <dbReference type="Proteomes" id="UP001501842"/>
    </source>
</evidence>
<dbReference type="InterPro" id="IPR036396">
    <property type="entry name" value="Cyt_P450_sf"/>
</dbReference>
<dbReference type="EMBL" id="BAAATZ010000003">
    <property type="protein sequence ID" value="GAA2720167.1"/>
    <property type="molecule type" value="Genomic_DNA"/>
</dbReference>
<dbReference type="PRINTS" id="PR00359">
    <property type="entry name" value="BP450"/>
</dbReference>
<dbReference type="SUPFAM" id="SSF48264">
    <property type="entry name" value="Cytochrome P450"/>
    <property type="match status" value="1"/>
</dbReference>
<reference evidence="3 4" key="1">
    <citation type="journal article" date="2019" name="Int. J. Syst. Evol. Microbiol.">
        <title>The Global Catalogue of Microorganisms (GCM) 10K type strain sequencing project: providing services to taxonomists for standard genome sequencing and annotation.</title>
        <authorList>
            <consortium name="The Broad Institute Genomics Platform"/>
            <consortium name="The Broad Institute Genome Sequencing Center for Infectious Disease"/>
            <person name="Wu L."/>
            <person name="Ma J."/>
        </authorList>
    </citation>
    <scope>NUCLEOTIDE SEQUENCE [LARGE SCALE GENOMIC DNA]</scope>
    <source>
        <strain evidence="3 4">JCM 8201</strain>
    </source>
</reference>